<evidence type="ECO:0000256" key="1">
    <source>
        <dbReference type="ARBA" id="ARBA00022553"/>
    </source>
</evidence>
<dbReference type="RefSeq" id="WP_092868637.1">
    <property type="nucleotide sequence ID" value="NZ_FPCH01000003.1"/>
</dbReference>
<dbReference type="InterPro" id="IPR058245">
    <property type="entry name" value="NreC/VraR/RcsB-like_REC"/>
</dbReference>
<organism evidence="6 7">
    <name type="scientific">Hyphomicrobium facile</name>
    <dbReference type="NCBI Taxonomy" id="51670"/>
    <lineage>
        <taxon>Bacteria</taxon>
        <taxon>Pseudomonadati</taxon>
        <taxon>Pseudomonadota</taxon>
        <taxon>Alphaproteobacteria</taxon>
        <taxon>Hyphomicrobiales</taxon>
        <taxon>Hyphomicrobiaceae</taxon>
        <taxon>Hyphomicrobium</taxon>
    </lineage>
</organism>
<dbReference type="PROSITE" id="PS00622">
    <property type="entry name" value="HTH_LUXR_1"/>
    <property type="match status" value="1"/>
</dbReference>
<protein>
    <submittedName>
        <fullName evidence="6">Two component transcriptional regulator, LuxR family</fullName>
    </submittedName>
</protein>
<reference evidence="7" key="1">
    <citation type="submission" date="2016-10" db="EMBL/GenBank/DDBJ databases">
        <authorList>
            <person name="Varghese N."/>
            <person name="Submissions S."/>
        </authorList>
    </citation>
    <scope>NUCLEOTIDE SEQUENCE [LARGE SCALE GENOMIC DNA]</scope>
    <source>
        <strain evidence="7">DSM 1565</strain>
    </source>
</reference>
<evidence type="ECO:0000313" key="7">
    <source>
        <dbReference type="Proteomes" id="UP000199423"/>
    </source>
</evidence>
<keyword evidence="7" id="KW-1185">Reference proteome</keyword>
<keyword evidence="1" id="KW-0597">Phosphoprotein</keyword>
<dbReference type="PRINTS" id="PR00038">
    <property type="entry name" value="HTHLUXR"/>
</dbReference>
<feature type="domain" description="Response regulatory" evidence="5">
    <location>
        <begin position="6"/>
        <end position="122"/>
    </location>
</feature>
<feature type="domain" description="HTH luxR-type" evidence="4">
    <location>
        <begin position="137"/>
        <end position="202"/>
    </location>
</feature>
<dbReference type="PROSITE" id="PS50110">
    <property type="entry name" value="RESPONSE_REGULATORY"/>
    <property type="match status" value="1"/>
</dbReference>
<dbReference type="OrthoDB" id="9807052at2"/>
<dbReference type="PROSITE" id="PS50043">
    <property type="entry name" value="HTH_LUXR_2"/>
    <property type="match status" value="1"/>
</dbReference>
<keyword evidence="2" id="KW-0238">DNA-binding</keyword>
<dbReference type="SMART" id="SM00448">
    <property type="entry name" value="REC"/>
    <property type="match status" value="1"/>
</dbReference>
<dbReference type="InterPro" id="IPR000792">
    <property type="entry name" value="Tscrpt_reg_LuxR_C"/>
</dbReference>
<evidence type="ECO:0000313" key="6">
    <source>
        <dbReference type="EMBL" id="SFV37345.1"/>
    </source>
</evidence>
<dbReference type="Pfam" id="PF00196">
    <property type="entry name" value="GerE"/>
    <property type="match status" value="1"/>
</dbReference>
<dbReference type="Proteomes" id="UP000199423">
    <property type="component" value="Unassembled WGS sequence"/>
</dbReference>
<dbReference type="SMART" id="SM00421">
    <property type="entry name" value="HTH_LUXR"/>
    <property type="match status" value="1"/>
</dbReference>
<dbReference type="SUPFAM" id="SSF52172">
    <property type="entry name" value="CheY-like"/>
    <property type="match status" value="1"/>
</dbReference>
<dbReference type="SUPFAM" id="SSF46894">
    <property type="entry name" value="C-terminal effector domain of the bipartite response regulators"/>
    <property type="match status" value="1"/>
</dbReference>
<dbReference type="CDD" id="cd06170">
    <property type="entry name" value="LuxR_C_like"/>
    <property type="match status" value="1"/>
</dbReference>
<gene>
    <name evidence="6" type="ORF">SAMN04488557_3115</name>
</gene>
<dbReference type="Gene3D" id="3.40.50.2300">
    <property type="match status" value="1"/>
</dbReference>
<dbReference type="STRING" id="51670.SAMN04488557_3115"/>
<proteinExistence type="predicted"/>
<dbReference type="InterPro" id="IPR011006">
    <property type="entry name" value="CheY-like_superfamily"/>
</dbReference>
<evidence type="ECO:0000259" key="4">
    <source>
        <dbReference type="PROSITE" id="PS50043"/>
    </source>
</evidence>
<evidence type="ECO:0000259" key="5">
    <source>
        <dbReference type="PROSITE" id="PS50110"/>
    </source>
</evidence>
<dbReference type="Pfam" id="PF00072">
    <property type="entry name" value="Response_reg"/>
    <property type="match status" value="1"/>
</dbReference>
<evidence type="ECO:0000256" key="2">
    <source>
        <dbReference type="ARBA" id="ARBA00023125"/>
    </source>
</evidence>
<dbReference type="InterPro" id="IPR001789">
    <property type="entry name" value="Sig_transdc_resp-reg_receiver"/>
</dbReference>
<evidence type="ECO:0000256" key="3">
    <source>
        <dbReference type="PROSITE-ProRule" id="PRU00169"/>
    </source>
</evidence>
<dbReference type="InterPro" id="IPR016032">
    <property type="entry name" value="Sig_transdc_resp-reg_C-effctor"/>
</dbReference>
<dbReference type="InterPro" id="IPR036388">
    <property type="entry name" value="WH-like_DNA-bd_sf"/>
</dbReference>
<name>A0A1I7NRV3_9HYPH</name>
<dbReference type="GO" id="GO:0003677">
    <property type="term" value="F:DNA binding"/>
    <property type="evidence" value="ECO:0007669"/>
    <property type="project" value="UniProtKB-KW"/>
</dbReference>
<accession>A0A1I7NRV3</accession>
<dbReference type="PANTHER" id="PTHR43214">
    <property type="entry name" value="TWO-COMPONENT RESPONSE REGULATOR"/>
    <property type="match status" value="1"/>
</dbReference>
<comment type="caution">
    <text evidence="3">Lacks conserved residue(s) required for the propagation of feature annotation.</text>
</comment>
<dbReference type="Gene3D" id="1.10.10.10">
    <property type="entry name" value="Winged helix-like DNA-binding domain superfamily/Winged helix DNA-binding domain"/>
    <property type="match status" value="1"/>
</dbReference>
<dbReference type="GO" id="GO:0006355">
    <property type="term" value="P:regulation of DNA-templated transcription"/>
    <property type="evidence" value="ECO:0007669"/>
    <property type="project" value="InterPro"/>
</dbReference>
<dbReference type="AlphaFoldDB" id="A0A1I7NRV3"/>
<sequence>MTAKIEVTIADQNPVVRAGLDALIARDGRFTVCGVHSTGEGLINALKAKPVEIAVVGWALPDMTGGAVLARVKQEKWQTRIIIYTGERSHDVLRNSIKGGAWGFVSKTEDPQVLLEAVVSVARGRLSLPYVDIDLLNHDPLEGLTARERELLAALANGWTNLQIAARTGISRNTVKYHLKNLYDKLGVSNRAMAVALHVSVNRDGQQ</sequence>
<dbReference type="InterPro" id="IPR039420">
    <property type="entry name" value="WalR-like"/>
</dbReference>
<dbReference type="GO" id="GO:0000160">
    <property type="term" value="P:phosphorelay signal transduction system"/>
    <property type="evidence" value="ECO:0007669"/>
    <property type="project" value="InterPro"/>
</dbReference>
<dbReference type="CDD" id="cd17535">
    <property type="entry name" value="REC_NarL-like"/>
    <property type="match status" value="1"/>
</dbReference>
<dbReference type="EMBL" id="FPCH01000003">
    <property type="protein sequence ID" value="SFV37345.1"/>
    <property type="molecule type" value="Genomic_DNA"/>
</dbReference>